<dbReference type="SUPFAM" id="SSF47090">
    <property type="entry name" value="PGBD-like"/>
    <property type="match status" value="1"/>
</dbReference>
<dbReference type="KEGG" id="vai:BU251_07685"/>
<dbReference type="PROSITE" id="PS51257">
    <property type="entry name" value="PROKAR_LIPOPROTEIN"/>
    <property type="match status" value="1"/>
</dbReference>
<proteinExistence type="predicted"/>
<dbReference type="AlphaFoldDB" id="A0A410P5Y4"/>
<dbReference type="Gene3D" id="1.10.101.10">
    <property type="entry name" value="PGBD-like superfamily/PGBD"/>
    <property type="match status" value="1"/>
</dbReference>
<evidence type="ECO:0000256" key="1">
    <source>
        <dbReference type="SAM" id="SignalP"/>
    </source>
</evidence>
<protein>
    <submittedName>
        <fullName evidence="3">Secreted protein containing peptidoglycan binding-like domain</fullName>
    </submittedName>
</protein>
<dbReference type="InterPro" id="IPR036365">
    <property type="entry name" value="PGBD-like_sf"/>
</dbReference>
<dbReference type="Proteomes" id="UP000287243">
    <property type="component" value="Chromosome"/>
</dbReference>
<dbReference type="InterPro" id="IPR002477">
    <property type="entry name" value="Peptidoglycan-bd-like"/>
</dbReference>
<gene>
    <name evidence="3" type="ORF">BU251_07685</name>
</gene>
<dbReference type="Pfam" id="PF01471">
    <property type="entry name" value="PG_binding_1"/>
    <property type="match status" value="1"/>
</dbReference>
<name>A0A410P5Y4_VELA1</name>
<evidence type="ECO:0000313" key="4">
    <source>
        <dbReference type="Proteomes" id="UP000287243"/>
    </source>
</evidence>
<accession>A0A410P5Y4</accession>
<keyword evidence="4" id="KW-1185">Reference proteome</keyword>
<evidence type="ECO:0000259" key="2">
    <source>
        <dbReference type="Pfam" id="PF01471"/>
    </source>
</evidence>
<dbReference type="RefSeq" id="WP_128700511.1">
    <property type="nucleotide sequence ID" value="NZ_CP019384.1"/>
</dbReference>
<feature type="domain" description="Peptidoglycan binding-like" evidence="2">
    <location>
        <begin position="72"/>
        <end position="123"/>
    </location>
</feature>
<dbReference type="EMBL" id="CP019384">
    <property type="protein sequence ID" value="QAT17605.1"/>
    <property type="molecule type" value="Genomic_DNA"/>
</dbReference>
<reference evidence="3 4" key="1">
    <citation type="submission" date="2017-01" db="EMBL/GenBank/DDBJ databases">
        <title>First insights into the biology of 'candidatus Vampirococcus archaeovorus'.</title>
        <authorList>
            <person name="Kizina J."/>
            <person name="Jordan S."/>
            <person name="Stueber K."/>
            <person name="Reinhardt R."/>
            <person name="Harder J."/>
        </authorList>
    </citation>
    <scope>NUCLEOTIDE SEQUENCE [LARGE SCALE GENOMIC DNA]</scope>
    <source>
        <strain evidence="3 4">LiM</strain>
    </source>
</reference>
<sequence length="128" mass="13508">MNRMWMGVGVLAAALTVAGCATTKSGSASLENRVQVLESKVQTLEGPVMTSEAPVSFEKESSGATAATMTKKQIQQALKNAGYYDGKIDGKIGPKTTAAIKQFQKDLGLKADGIAGKNTKEKLLKYLP</sequence>
<evidence type="ECO:0000313" key="3">
    <source>
        <dbReference type="EMBL" id="QAT17605.1"/>
    </source>
</evidence>
<dbReference type="OrthoDB" id="511527at2"/>
<feature type="signal peptide" evidence="1">
    <location>
        <begin position="1"/>
        <end position="21"/>
    </location>
</feature>
<organism evidence="3 4">
    <name type="scientific">Velamenicoccus archaeovorus</name>
    <dbReference type="NCBI Taxonomy" id="1930593"/>
    <lineage>
        <taxon>Bacteria</taxon>
        <taxon>Pseudomonadati</taxon>
        <taxon>Candidatus Omnitrophota</taxon>
        <taxon>Candidatus Velamenicoccus</taxon>
    </lineage>
</organism>
<keyword evidence="1" id="KW-0732">Signal</keyword>
<dbReference type="InterPro" id="IPR036366">
    <property type="entry name" value="PGBDSf"/>
</dbReference>
<feature type="chain" id="PRO_5019488750" evidence="1">
    <location>
        <begin position="22"/>
        <end position="128"/>
    </location>
</feature>